<dbReference type="EMBL" id="GEEE01020780">
    <property type="protein sequence ID" value="JAP42445.1"/>
    <property type="molecule type" value="Transcribed_RNA"/>
</dbReference>
<evidence type="ECO:0000256" key="21">
    <source>
        <dbReference type="ARBA" id="ARBA00060086"/>
    </source>
</evidence>
<sequence length="213" mass="23503">MSAAKDAADQNFDYMFKLLIIGNSSVGKTSFLVRYAEDNFTSAFVSTVGIDFKVKTVFRQDKRVKLQIWDTAGQERYRTITTAYYRGALGFILMYDITNEESFNAVADWVTQIKTYSWDNAQVVLVGNKSDLAAERAVSAERGRNLASSLGLKFFETSAKENINVKSVFELLVDMILEKMAEGMDHDAAMTGGTAGATRITDKSPGGSSNCQC</sequence>
<evidence type="ECO:0000256" key="2">
    <source>
        <dbReference type="ARBA" id="ARBA00004342"/>
    </source>
</evidence>
<keyword evidence="18" id="KW-0449">Lipoprotein</keyword>
<dbReference type="InterPro" id="IPR001806">
    <property type="entry name" value="Small_GTPase"/>
</dbReference>
<evidence type="ECO:0000256" key="3">
    <source>
        <dbReference type="ARBA" id="ARBA00006270"/>
    </source>
</evidence>
<gene>
    <name evidence="23" type="primary">RAB3</name>
    <name evidence="23" type="ORF">TR137432</name>
</gene>
<comment type="similarity">
    <text evidence="3">Belongs to the small GTPase superfamily. Rab family.</text>
</comment>
<dbReference type="PROSITE" id="PS51421">
    <property type="entry name" value="RAS"/>
    <property type="match status" value="1"/>
</dbReference>
<evidence type="ECO:0000256" key="10">
    <source>
        <dbReference type="ARBA" id="ARBA00022723"/>
    </source>
</evidence>
<dbReference type="InterPro" id="IPR005225">
    <property type="entry name" value="Small_GTP-bd"/>
</dbReference>
<evidence type="ECO:0000256" key="19">
    <source>
        <dbReference type="ARBA" id="ARBA00023289"/>
    </source>
</evidence>
<dbReference type="EMBL" id="GEEE01006091">
    <property type="protein sequence ID" value="JAP57134.1"/>
    <property type="molecule type" value="Transcribed_RNA"/>
</dbReference>
<evidence type="ECO:0000256" key="12">
    <source>
        <dbReference type="ARBA" id="ARBA00022801"/>
    </source>
</evidence>
<dbReference type="GO" id="GO:0046872">
    <property type="term" value="F:metal ion binding"/>
    <property type="evidence" value="ECO:0007669"/>
    <property type="project" value="UniProtKB-KW"/>
</dbReference>
<dbReference type="GO" id="GO:0030141">
    <property type="term" value="C:secretory granule"/>
    <property type="evidence" value="ECO:0007669"/>
    <property type="project" value="UniProtKB-ARBA"/>
</dbReference>
<evidence type="ECO:0000256" key="14">
    <source>
        <dbReference type="ARBA" id="ARBA00022927"/>
    </source>
</evidence>
<feature type="region of interest" description="Disordered" evidence="22">
    <location>
        <begin position="192"/>
        <end position="213"/>
    </location>
</feature>
<protein>
    <recommendedName>
        <fullName evidence="4">small monomeric GTPase</fullName>
        <ecNumber evidence="4">3.6.5.2</ecNumber>
    </recommendedName>
</protein>
<dbReference type="EC" id="3.6.5.2" evidence="4"/>
<dbReference type="FunFam" id="3.40.50.300:FF:000448">
    <property type="entry name" value="RAB3D, member RAS oncogene family"/>
    <property type="match status" value="1"/>
</dbReference>
<dbReference type="EMBL" id="GEEE01018344">
    <property type="protein sequence ID" value="JAP44881.1"/>
    <property type="molecule type" value="Transcribed_RNA"/>
</dbReference>
<organism evidence="23">
    <name type="scientific">Schistocephalus solidus</name>
    <name type="common">Tapeworm</name>
    <dbReference type="NCBI Taxonomy" id="70667"/>
    <lineage>
        <taxon>Eukaryota</taxon>
        <taxon>Metazoa</taxon>
        <taxon>Spiralia</taxon>
        <taxon>Lophotrochozoa</taxon>
        <taxon>Platyhelminthes</taxon>
        <taxon>Cestoda</taxon>
        <taxon>Eucestoda</taxon>
        <taxon>Diphyllobothriidea</taxon>
        <taxon>Diphyllobothriidae</taxon>
        <taxon>Schistocephalus</taxon>
    </lineage>
</organism>
<evidence type="ECO:0000256" key="1">
    <source>
        <dbReference type="ARBA" id="ARBA00001946"/>
    </source>
</evidence>
<dbReference type="GO" id="GO:0005886">
    <property type="term" value="C:plasma membrane"/>
    <property type="evidence" value="ECO:0007669"/>
    <property type="project" value="UniProtKB-SubCell"/>
</dbReference>
<dbReference type="PROSITE" id="PS51420">
    <property type="entry name" value="RHO"/>
    <property type="match status" value="1"/>
</dbReference>
<evidence type="ECO:0000256" key="15">
    <source>
        <dbReference type="ARBA" id="ARBA00022990"/>
    </source>
</evidence>
<dbReference type="AlphaFoldDB" id="A0A0X3NS72"/>
<dbReference type="GO" id="GO:1903530">
    <property type="term" value="P:regulation of secretion by cell"/>
    <property type="evidence" value="ECO:0007669"/>
    <property type="project" value="UniProtKB-ARBA"/>
</dbReference>
<dbReference type="InterPro" id="IPR050305">
    <property type="entry name" value="Small_GTPase_Rab"/>
</dbReference>
<evidence type="ECO:0000313" key="23">
    <source>
        <dbReference type="EMBL" id="JAP42445.1"/>
    </source>
</evidence>
<evidence type="ECO:0000256" key="7">
    <source>
        <dbReference type="ARBA" id="ARBA00022481"/>
    </source>
</evidence>
<dbReference type="GO" id="GO:0006887">
    <property type="term" value="P:exocytosis"/>
    <property type="evidence" value="ECO:0007669"/>
    <property type="project" value="UniProtKB-KW"/>
</dbReference>
<proteinExistence type="inferred from homology"/>
<comment type="function">
    <text evidence="21">The small GTPases Rab are key regulators of intracellular membrane trafficking, from the formation of transport vesicles to their fusion with membranes. Rabs cycle between an inactive GDP-bound form and an active GTP-bound form that is able to recruit to membranes different sets of downstream effectors directly responsible for vesicle formation, movement, tethering and fusion. RAB3D may be involved in the insulin-induced exocytosis of GLUT4-containing vesicles in adipocytes.</text>
</comment>
<name>A0A0X3NS72_SCHSO</name>
<keyword evidence="15" id="KW-0007">Acetylation</keyword>
<dbReference type="EMBL" id="GEEE01008460">
    <property type="protein sequence ID" value="JAP54765.1"/>
    <property type="molecule type" value="Transcribed_RNA"/>
</dbReference>
<comment type="subcellular location">
    <subcellularLocation>
        <location evidence="2">Cell membrane</location>
        <topology evidence="2">Lipid-anchor</topology>
        <orientation evidence="2">Cytoplasmic side</orientation>
    </subcellularLocation>
</comment>
<dbReference type="Gene3D" id="3.40.50.300">
    <property type="entry name" value="P-loop containing nucleotide triphosphate hydrolases"/>
    <property type="match status" value="1"/>
</dbReference>
<keyword evidence="12" id="KW-0378">Hydrolase</keyword>
<keyword evidence="5" id="KW-0813">Transport</keyword>
<evidence type="ECO:0000256" key="18">
    <source>
        <dbReference type="ARBA" id="ARBA00023288"/>
    </source>
</evidence>
<dbReference type="PANTHER" id="PTHR47980">
    <property type="entry name" value="LD44762P"/>
    <property type="match status" value="1"/>
</dbReference>
<comment type="cofactor">
    <cofactor evidence="1">
        <name>Mg(2+)</name>
        <dbReference type="ChEBI" id="CHEBI:18420"/>
    </cofactor>
</comment>
<dbReference type="SMART" id="SM00174">
    <property type="entry name" value="RHO"/>
    <property type="match status" value="1"/>
</dbReference>
<evidence type="ECO:0000256" key="11">
    <source>
        <dbReference type="ARBA" id="ARBA00022741"/>
    </source>
</evidence>
<accession>A0A0X3NS72</accession>
<dbReference type="SMART" id="SM00173">
    <property type="entry name" value="RAS"/>
    <property type="match status" value="1"/>
</dbReference>
<keyword evidence="11" id="KW-0547">Nucleotide-binding</keyword>
<reference evidence="23" key="1">
    <citation type="submission" date="2016-01" db="EMBL/GenBank/DDBJ databases">
        <title>Reference transcriptome for the parasite Schistocephalus solidus: insights into the molecular evolution of parasitism.</title>
        <authorList>
            <person name="Hebert F.O."/>
            <person name="Grambauer S."/>
            <person name="Barber I."/>
            <person name="Landry C.R."/>
            <person name="Aubin-Horth N."/>
        </authorList>
    </citation>
    <scope>NUCLEOTIDE SEQUENCE</scope>
</reference>
<keyword evidence="9" id="KW-0597">Phosphoprotein</keyword>
<evidence type="ECO:0000256" key="17">
    <source>
        <dbReference type="ARBA" id="ARBA00023136"/>
    </source>
</evidence>
<dbReference type="EMBL" id="GEEE01007491">
    <property type="protein sequence ID" value="JAP55734.1"/>
    <property type="molecule type" value="Transcribed_RNA"/>
</dbReference>
<dbReference type="GO" id="GO:0060627">
    <property type="term" value="P:regulation of vesicle-mediated transport"/>
    <property type="evidence" value="ECO:0007669"/>
    <property type="project" value="UniProtKB-ARBA"/>
</dbReference>
<dbReference type="SUPFAM" id="SSF52540">
    <property type="entry name" value="P-loop containing nucleoside triphosphate hydrolases"/>
    <property type="match status" value="1"/>
</dbReference>
<evidence type="ECO:0000256" key="13">
    <source>
        <dbReference type="ARBA" id="ARBA00022842"/>
    </source>
</evidence>
<dbReference type="PROSITE" id="PS51419">
    <property type="entry name" value="RAB"/>
    <property type="match status" value="1"/>
</dbReference>
<evidence type="ECO:0000256" key="5">
    <source>
        <dbReference type="ARBA" id="ARBA00022448"/>
    </source>
</evidence>
<keyword evidence="7" id="KW-0488">Methylation</keyword>
<dbReference type="GO" id="GO:0003925">
    <property type="term" value="F:G protein activity"/>
    <property type="evidence" value="ECO:0007669"/>
    <property type="project" value="UniProtKB-EC"/>
</dbReference>
<keyword evidence="16" id="KW-0342">GTP-binding</keyword>
<keyword evidence="8" id="KW-0268">Exocytosis</keyword>
<dbReference type="PRINTS" id="PR00449">
    <property type="entry name" value="RASTRNSFRMNG"/>
</dbReference>
<dbReference type="SMART" id="SM00176">
    <property type="entry name" value="RAN"/>
    <property type="match status" value="1"/>
</dbReference>
<evidence type="ECO:0000256" key="6">
    <source>
        <dbReference type="ARBA" id="ARBA00022475"/>
    </source>
</evidence>
<evidence type="ECO:0000256" key="16">
    <source>
        <dbReference type="ARBA" id="ARBA00023134"/>
    </source>
</evidence>
<keyword evidence="10" id="KW-0479">Metal-binding</keyword>
<dbReference type="GO" id="GO:0005525">
    <property type="term" value="F:GTP binding"/>
    <property type="evidence" value="ECO:0007669"/>
    <property type="project" value="UniProtKB-KW"/>
</dbReference>
<keyword evidence="19" id="KW-0636">Prenylation</keyword>
<dbReference type="EMBL" id="GEEE01018802">
    <property type="protein sequence ID" value="JAP44423.1"/>
    <property type="molecule type" value="Transcribed_RNA"/>
</dbReference>
<dbReference type="SMART" id="SM00175">
    <property type="entry name" value="RAB"/>
    <property type="match status" value="1"/>
</dbReference>
<dbReference type="Pfam" id="PF00071">
    <property type="entry name" value="Ras"/>
    <property type="match status" value="1"/>
</dbReference>
<keyword evidence="14" id="KW-0653">Protein transport</keyword>
<evidence type="ECO:0000256" key="22">
    <source>
        <dbReference type="SAM" id="MobiDB-lite"/>
    </source>
</evidence>
<comment type="catalytic activity">
    <reaction evidence="20">
        <text>GTP + H2O = GDP + phosphate + H(+)</text>
        <dbReference type="Rhea" id="RHEA:19669"/>
        <dbReference type="ChEBI" id="CHEBI:15377"/>
        <dbReference type="ChEBI" id="CHEBI:15378"/>
        <dbReference type="ChEBI" id="CHEBI:37565"/>
        <dbReference type="ChEBI" id="CHEBI:43474"/>
        <dbReference type="ChEBI" id="CHEBI:58189"/>
        <dbReference type="EC" id="3.6.5.2"/>
    </reaction>
    <physiologicalReaction direction="left-to-right" evidence="20">
        <dbReference type="Rhea" id="RHEA:19670"/>
    </physiologicalReaction>
</comment>
<dbReference type="NCBIfam" id="TIGR00231">
    <property type="entry name" value="small_GTP"/>
    <property type="match status" value="1"/>
</dbReference>
<keyword evidence="6" id="KW-1003">Cell membrane</keyword>
<dbReference type="InterPro" id="IPR027417">
    <property type="entry name" value="P-loop_NTPase"/>
</dbReference>
<evidence type="ECO:0000256" key="8">
    <source>
        <dbReference type="ARBA" id="ARBA00022483"/>
    </source>
</evidence>
<dbReference type="EMBL" id="GEEE01009148">
    <property type="protein sequence ID" value="JAP54077.1"/>
    <property type="molecule type" value="Transcribed_RNA"/>
</dbReference>
<dbReference type="GO" id="GO:0015031">
    <property type="term" value="P:protein transport"/>
    <property type="evidence" value="ECO:0007669"/>
    <property type="project" value="UniProtKB-KW"/>
</dbReference>
<dbReference type="EMBL" id="GEEE01017607">
    <property type="protein sequence ID" value="JAP45618.1"/>
    <property type="molecule type" value="Transcribed_RNA"/>
</dbReference>
<evidence type="ECO:0000256" key="9">
    <source>
        <dbReference type="ARBA" id="ARBA00022553"/>
    </source>
</evidence>
<evidence type="ECO:0000256" key="4">
    <source>
        <dbReference type="ARBA" id="ARBA00011984"/>
    </source>
</evidence>
<keyword evidence="13" id="KW-0460">Magnesium</keyword>
<evidence type="ECO:0000256" key="20">
    <source>
        <dbReference type="ARBA" id="ARBA00047660"/>
    </source>
</evidence>
<keyword evidence="17" id="KW-0472">Membrane</keyword>